<evidence type="ECO:0008006" key="5">
    <source>
        <dbReference type="Google" id="ProtNLM"/>
    </source>
</evidence>
<evidence type="ECO:0000256" key="2">
    <source>
        <dbReference type="SAM" id="Phobius"/>
    </source>
</evidence>
<dbReference type="STRING" id="106549.A0A540KYX4"/>
<feature type="transmembrane region" description="Helical" evidence="2">
    <location>
        <begin position="137"/>
        <end position="158"/>
    </location>
</feature>
<feature type="compositionally biased region" description="Low complexity" evidence="1">
    <location>
        <begin position="70"/>
        <end position="87"/>
    </location>
</feature>
<name>A0A540KYX4_MALBA</name>
<keyword evidence="4" id="KW-1185">Reference proteome</keyword>
<comment type="caution">
    <text evidence="3">The sequence shown here is derived from an EMBL/GenBank/DDBJ whole genome shotgun (WGS) entry which is preliminary data.</text>
</comment>
<keyword evidence="2" id="KW-0812">Transmembrane</keyword>
<sequence>MAGEHFDSASFIFKRIPETQFKEWSMVAIRDSPSPNTDSSVFPPINHENLHRPSQPDQKHPDPLSPSPSSPLLSSSSSSSLSSFSPSDSDEPGPVSPLPSVAHVRKPGEFFTWVGIGFGLLRSKLSAMASSSVFDKVWSFASGAGMAGVVFMLWSLFLRARRRRYRNRLMLIGNEKDEKINKLLHQIAQMNEVLVARHRVLAPKLAN</sequence>
<organism evidence="3 4">
    <name type="scientific">Malus baccata</name>
    <name type="common">Siberian crab apple</name>
    <name type="synonym">Pyrus baccata</name>
    <dbReference type="NCBI Taxonomy" id="106549"/>
    <lineage>
        <taxon>Eukaryota</taxon>
        <taxon>Viridiplantae</taxon>
        <taxon>Streptophyta</taxon>
        <taxon>Embryophyta</taxon>
        <taxon>Tracheophyta</taxon>
        <taxon>Spermatophyta</taxon>
        <taxon>Magnoliopsida</taxon>
        <taxon>eudicotyledons</taxon>
        <taxon>Gunneridae</taxon>
        <taxon>Pentapetalae</taxon>
        <taxon>rosids</taxon>
        <taxon>fabids</taxon>
        <taxon>Rosales</taxon>
        <taxon>Rosaceae</taxon>
        <taxon>Amygdaloideae</taxon>
        <taxon>Maleae</taxon>
        <taxon>Malus</taxon>
    </lineage>
</organism>
<keyword evidence="2" id="KW-1133">Transmembrane helix</keyword>
<feature type="region of interest" description="Disordered" evidence="1">
    <location>
        <begin position="27"/>
        <end position="99"/>
    </location>
</feature>
<protein>
    <recommendedName>
        <fullName evidence="5">Transmembrane protein</fullName>
    </recommendedName>
</protein>
<dbReference type="AlphaFoldDB" id="A0A540KYX4"/>
<evidence type="ECO:0000313" key="3">
    <source>
        <dbReference type="EMBL" id="TQD79212.1"/>
    </source>
</evidence>
<dbReference type="PANTHER" id="PTHR37206:SF1">
    <property type="entry name" value="TRANSMEMBRANE PROTEIN"/>
    <property type="match status" value="1"/>
</dbReference>
<keyword evidence="2" id="KW-0472">Membrane</keyword>
<dbReference type="Proteomes" id="UP000315295">
    <property type="component" value="Unassembled WGS sequence"/>
</dbReference>
<dbReference type="EMBL" id="VIEB01000868">
    <property type="protein sequence ID" value="TQD79212.1"/>
    <property type="molecule type" value="Genomic_DNA"/>
</dbReference>
<accession>A0A540KYX4</accession>
<evidence type="ECO:0000313" key="4">
    <source>
        <dbReference type="Proteomes" id="UP000315295"/>
    </source>
</evidence>
<evidence type="ECO:0000256" key="1">
    <source>
        <dbReference type="SAM" id="MobiDB-lite"/>
    </source>
</evidence>
<proteinExistence type="predicted"/>
<reference evidence="3 4" key="1">
    <citation type="journal article" date="2019" name="G3 (Bethesda)">
        <title>Sequencing of a Wild Apple (Malus baccata) Genome Unravels the Differences Between Cultivated and Wild Apple Species Regarding Disease Resistance and Cold Tolerance.</title>
        <authorList>
            <person name="Chen X."/>
        </authorList>
    </citation>
    <scope>NUCLEOTIDE SEQUENCE [LARGE SCALE GENOMIC DNA]</scope>
    <source>
        <strain evidence="4">cv. Shandingzi</strain>
        <tissue evidence="3">Leaves</tissue>
    </source>
</reference>
<dbReference type="PANTHER" id="PTHR37206">
    <property type="entry name" value="TRANSMEMBRANE PROTEIN"/>
    <property type="match status" value="1"/>
</dbReference>
<gene>
    <name evidence="3" type="ORF">C1H46_035250</name>
</gene>